<dbReference type="PANTHER" id="PTHR44591">
    <property type="entry name" value="STRESS RESPONSE REGULATOR PROTEIN 1"/>
    <property type="match status" value="1"/>
</dbReference>
<sequence length="121" mass="13577">MKNILVVDDQASIRQIVKLTLDSEPFHFFEAESGEKALEIAQRENLDLIILDMVMPGGIDGLETLKALKGRQKTRDCPVLILTAKNQQATLDRALEIGASGYLTKPFKIEILRQDVRDLID</sequence>
<feature type="modified residue" description="4-aspartylphosphate" evidence="2">
    <location>
        <position position="52"/>
    </location>
</feature>
<protein>
    <submittedName>
        <fullName evidence="4">Two-component system, OmpR family, response regulator MprA</fullName>
    </submittedName>
</protein>
<name>A0A1G9M5R7_9BACT</name>
<dbReference type="GO" id="GO:0000160">
    <property type="term" value="P:phosphorelay signal transduction system"/>
    <property type="evidence" value="ECO:0007669"/>
    <property type="project" value="InterPro"/>
</dbReference>
<dbReference type="SUPFAM" id="SSF52172">
    <property type="entry name" value="CheY-like"/>
    <property type="match status" value="1"/>
</dbReference>
<dbReference type="Pfam" id="PF00072">
    <property type="entry name" value="Response_reg"/>
    <property type="match status" value="1"/>
</dbReference>
<dbReference type="PROSITE" id="PS50110">
    <property type="entry name" value="RESPONSE_REGULATORY"/>
    <property type="match status" value="1"/>
</dbReference>
<keyword evidence="1 2" id="KW-0597">Phosphoprotein</keyword>
<dbReference type="STRING" id="392333.SAMN05660860_01028"/>
<evidence type="ECO:0000256" key="1">
    <source>
        <dbReference type="ARBA" id="ARBA00022553"/>
    </source>
</evidence>
<dbReference type="SMART" id="SM00448">
    <property type="entry name" value="REC"/>
    <property type="match status" value="1"/>
</dbReference>
<organism evidence="4 5">
    <name type="scientific">Geoalkalibacter ferrihydriticus</name>
    <dbReference type="NCBI Taxonomy" id="392333"/>
    <lineage>
        <taxon>Bacteria</taxon>
        <taxon>Pseudomonadati</taxon>
        <taxon>Thermodesulfobacteriota</taxon>
        <taxon>Desulfuromonadia</taxon>
        <taxon>Desulfuromonadales</taxon>
        <taxon>Geoalkalibacteraceae</taxon>
        <taxon>Geoalkalibacter</taxon>
    </lineage>
</organism>
<dbReference type="AlphaFoldDB" id="A0A1G9M5R7"/>
<reference evidence="4 5" key="1">
    <citation type="submission" date="2016-10" db="EMBL/GenBank/DDBJ databases">
        <authorList>
            <person name="de Groot N.N."/>
        </authorList>
    </citation>
    <scope>NUCLEOTIDE SEQUENCE [LARGE SCALE GENOMIC DNA]</scope>
    <source>
        <strain evidence="4 5">DSM 17813</strain>
    </source>
</reference>
<feature type="domain" description="Response regulatory" evidence="3">
    <location>
        <begin position="3"/>
        <end position="120"/>
    </location>
</feature>
<evidence type="ECO:0000313" key="4">
    <source>
        <dbReference type="EMBL" id="SDL69281.1"/>
    </source>
</evidence>
<dbReference type="Proteomes" id="UP000182146">
    <property type="component" value="Unassembled WGS sequence"/>
</dbReference>
<dbReference type="PANTHER" id="PTHR44591:SF3">
    <property type="entry name" value="RESPONSE REGULATORY DOMAIN-CONTAINING PROTEIN"/>
    <property type="match status" value="1"/>
</dbReference>
<evidence type="ECO:0000313" key="5">
    <source>
        <dbReference type="Proteomes" id="UP000182146"/>
    </source>
</evidence>
<evidence type="ECO:0000256" key="2">
    <source>
        <dbReference type="PROSITE-ProRule" id="PRU00169"/>
    </source>
</evidence>
<proteinExistence type="predicted"/>
<dbReference type="InterPro" id="IPR050595">
    <property type="entry name" value="Bact_response_regulator"/>
</dbReference>
<evidence type="ECO:0000259" key="3">
    <source>
        <dbReference type="PROSITE" id="PS50110"/>
    </source>
</evidence>
<accession>A0A1G9M5R7</accession>
<dbReference type="Gene3D" id="3.40.50.2300">
    <property type="match status" value="1"/>
</dbReference>
<dbReference type="EMBL" id="FNGU01000002">
    <property type="protein sequence ID" value="SDL69281.1"/>
    <property type="molecule type" value="Genomic_DNA"/>
</dbReference>
<dbReference type="InterPro" id="IPR011006">
    <property type="entry name" value="CheY-like_superfamily"/>
</dbReference>
<dbReference type="OrthoDB" id="9790791at2"/>
<gene>
    <name evidence="4" type="ORF">SAMN05660860_01028</name>
</gene>
<dbReference type="RefSeq" id="WP_052445886.1">
    <property type="nucleotide sequence ID" value="NZ_FNGU01000002.1"/>
</dbReference>
<dbReference type="InterPro" id="IPR001789">
    <property type="entry name" value="Sig_transdc_resp-reg_receiver"/>
</dbReference>